<comment type="caution">
    <text evidence="4">Lacks conserved residue(s) required for the propagation of feature annotation.</text>
</comment>
<evidence type="ECO:0000256" key="3">
    <source>
        <dbReference type="ARBA" id="ARBA00023002"/>
    </source>
</evidence>
<dbReference type="NCBIfam" id="TIGR00434">
    <property type="entry name" value="cysH"/>
    <property type="match status" value="1"/>
</dbReference>
<reference evidence="6 7" key="1">
    <citation type="submission" date="2019-10" db="EMBL/GenBank/DDBJ databases">
        <title>Complete genome sequence of Vibrio sp. strain THAF100, isolated from non-filtered water from the water column of tank 6 of a marine aquarium containing stony-coral fragments. Water maintained at 26 degree C.</title>
        <authorList>
            <person name="Ruckert C."/>
            <person name="Franco A."/>
            <person name="Kalinowski J."/>
            <person name="Glaeser S."/>
        </authorList>
    </citation>
    <scope>NUCLEOTIDE SEQUENCE [LARGE SCALE GENOMIC DNA]</scope>
    <source>
        <strain evidence="6 7">THAF100</strain>
    </source>
</reference>
<proteinExistence type="inferred from homology"/>
<dbReference type="PANTHER" id="PTHR46509:SF1">
    <property type="entry name" value="PHOSPHOADENOSINE PHOSPHOSULFATE REDUCTASE"/>
    <property type="match status" value="1"/>
</dbReference>
<comment type="similarity">
    <text evidence="1 4">Belongs to the PAPS reductase family. CysH subfamily.</text>
</comment>
<dbReference type="KEGG" id="vaq:FIV01_13100"/>
<evidence type="ECO:0000259" key="5">
    <source>
        <dbReference type="Pfam" id="PF01507"/>
    </source>
</evidence>
<comment type="pathway">
    <text evidence="4">Sulfur metabolism; hydrogen sulfide biosynthesis; sulfite from sulfate: step 3/3.</text>
</comment>
<dbReference type="NCBIfam" id="NF002537">
    <property type="entry name" value="PRK02090.1"/>
    <property type="match status" value="1"/>
</dbReference>
<comment type="function">
    <text evidence="4">Catalyzes the formation of sulfite from phosphoadenosine 5'-phosphosulfate (PAPS) using thioredoxin as an electron donor.</text>
</comment>
<dbReference type="InterPro" id="IPR014729">
    <property type="entry name" value="Rossmann-like_a/b/a_fold"/>
</dbReference>
<accession>A0A5P9CN11</accession>
<comment type="catalytic activity">
    <reaction evidence="4">
        <text>[thioredoxin]-disulfide + sulfite + adenosine 3',5'-bisphosphate + 2 H(+) = [thioredoxin]-dithiol + 3'-phosphoadenylyl sulfate</text>
        <dbReference type="Rhea" id="RHEA:11724"/>
        <dbReference type="Rhea" id="RHEA-COMP:10698"/>
        <dbReference type="Rhea" id="RHEA-COMP:10700"/>
        <dbReference type="ChEBI" id="CHEBI:15378"/>
        <dbReference type="ChEBI" id="CHEBI:17359"/>
        <dbReference type="ChEBI" id="CHEBI:29950"/>
        <dbReference type="ChEBI" id="CHEBI:50058"/>
        <dbReference type="ChEBI" id="CHEBI:58339"/>
        <dbReference type="ChEBI" id="CHEBI:58343"/>
        <dbReference type="EC" id="1.8.4.8"/>
    </reaction>
</comment>
<name>A0A5P9CN11_9VIBR</name>
<dbReference type="AlphaFoldDB" id="A0A5P9CN11"/>
<organism evidence="6 7">
    <name type="scientific">Vibrio aquimaris</name>
    <dbReference type="NCBI Taxonomy" id="2587862"/>
    <lineage>
        <taxon>Bacteria</taxon>
        <taxon>Pseudomonadati</taxon>
        <taxon>Pseudomonadota</taxon>
        <taxon>Gammaproteobacteria</taxon>
        <taxon>Vibrionales</taxon>
        <taxon>Vibrionaceae</taxon>
        <taxon>Vibrio</taxon>
    </lineage>
</organism>
<feature type="active site" description="Nucleophile; cysteine thiosulfonate intermediate" evidence="4">
    <location>
        <position position="244"/>
    </location>
</feature>
<feature type="domain" description="Phosphoadenosine phosphosulphate reductase" evidence="5">
    <location>
        <begin position="54"/>
        <end position="225"/>
    </location>
</feature>
<evidence type="ECO:0000313" key="6">
    <source>
        <dbReference type="EMBL" id="QFT27341.1"/>
    </source>
</evidence>
<dbReference type="SUPFAM" id="SSF52402">
    <property type="entry name" value="Adenine nucleotide alpha hydrolases-like"/>
    <property type="match status" value="1"/>
</dbReference>
<dbReference type="Gene3D" id="3.40.50.620">
    <property type="entry name" value="HUPs"/>
    <property type="match status" value="1"/>
</dbReference>
<comment type="subcellular location">
    <subcellularLocation>
        <location evidence="4">Cytoplasm</location>
    </subcellularLocation>
</comment>
<dbReference type="InterPro" id="IPR011800">
    <property type="entry name" value="PAPS_reductase_CysH"/>
</dbReference>
<evidence type="ECO:0000256" key="2">
    <source>
        <dbReference type="ARBA" id="ARBA00022490"/>
    </source>
</evidence>
<dbReference type="FunFam" id="3.40.50.620:FF:000043">
    <property type="entry name" value="Phosphoadenosine phosphosulfate reductase"/>
    <property type="match status" value="1"/>
</dbReference>
<dbReference type="GO" id="GO:0005737">
    <property type="term" value="C:cytoplasm"/>
    <property type="evidence" value="ECO:0007669"/>
    <property type="project" value="UniProtKB-SubCell"/>
</dbReference>
<dbReference type="PIRSF" id="PIRSF000857">
    <property type="entry name" value="PAPS_reductase"/>
    <property type="match status" value="1"/>
</dbReference>
<evidence type="ECO:0000313" key="7">
    <source>
        <dbReference type="Proteomes" id="UP000326936"/>
    </source>
</evidence>
<keyword evidence="3 4" id="KW-0560">Oxidoreductase</keyword>
<dbReference type="NCBIfam" id="TIGR02057">
    <property type="entry name" value="PAPS_reductase"/>
    <property type="match status" value="1"/>
</dbReference>
<dbReference type="PANTHER" id="PTHR46509">
    <property type="entry name" value="PHOSPHOADENOSINE PHOSPHOSULFATE REDUCTASE"/>
    <property type="match status" value="1"/>
</dbReference>
<protein>
    <recommendedName>
        <fullName evidence="4">Phosphoadenosine 5'-phosphosulfate reductase</fullName>
        <shortName evidence="4">PAPS reductase</shortName>
        <ecNumber evidence="4">1.8.4.8</ecNumber>
    </recommendedName>
    <alternativeName>
        <fullName evidence="4">3'-phosphoadenylylsulfate reductase</fullName>
    </alternativeName>
    <alternativeName>
        <fullName evidence="4">PAPS reductase, thioredoxin dependent</fullName>
    </alternativeName>
    <alternativeName>
        <fullName evidence="4">PAPS sulfotransferase</fullName>
    </alternativeName>
    <alternativeName>
        <fullName evidence="4">PAdoPS reductase</fullName>
    </alternativeName>
</protein>
<dbReference type="EMBL" id="CP045350">
    <property type="protein sequence ID" value="QFT27341.1"/>
    <property type="molecule type" value="Genomic_DNA"/>
</dbReference>
<evidence type="ECO:0000256" key="4">
    <source>
        <dbReference type="HAMAP-Rule" id="MF_00063"/>
    </source>
</evidence>
<dbReference type="EC" id="1.8.4.8" evidence="4"/>
<dbReference type="GO" id="GO:0070814">
    <property type="term" value="P:hydrogen sulfide biosynthetic process"/>
    <property type="evidence" value="ECO:0007669"/>
    <property type="project" value="UniProtKB-UniRule"/>
</dbReference>
<dbReference type="UniPathway" id="UPA00140">
    <property type="reaction ID" value="UER00206"/>
</dbReference>
<dbReference type="HAMAP" id="MF_00063">
    <property type="entry name" value="CysH"/>
    <property type="match status" value="1"/>
</dbReference>
<dbReference type="OrthoDB" id="9794018at2"/>
<keyword evidence="2 4" id="KW-0963">Cytoplasm</keyword>
<dbReference type="GO" id="GO:0019379">
    <property type="term" value="P:sulfate assimilation, phosphoadenylyl sulfate reduction by phosphoadenylyl-sulfate reductase (thioredoxin)"/>
    <property type="evidence" value="ECO:0007669"/>
    <property type="project" value="UniProtKB-UniRule"/>
</dbReference>
<evidence type="ECO:0000256" key="1">
    <source>
        <dbReference type="ARBA" id="ARBA00009732"/>
    </source>
</evidence>
<dbReference type="RefSeq" id="WP_152431351.1">
    <property type="nucleotide sequence ID" value="NZ_CBCSDK010000015.1"/>
</dbReference>
<dbReference type="InterPro" id="IPR002500">
    <property type="entry name" value="PAPS_reduct_dom"/>
</dbReference>
<dbReference type="Proteomes" id="UP000326936">
    <property type="component" value="Chromosome"/>
</dbReference>
<gene>
    <name evidence="4 6" type="primary">cysH</name>
    <name evidence="6" type="ORF">FIV01_13100</name>
</gene>
<dbReference type="CDD" id="cd23945">
    <property type="entry name" value="PAPS_reductase"/>
    <property type="match status" value="1"/>
</dbReference>
<dbReference type="Pfam" id="PF01507">
    <property type="entry name" value="PAPS_reduct"/>
    <property type="match status" value="1"/>
</dbReference>
<keyword evidence="7" id="KW-1185">Reference proteome</keyword>
<dbReference type="GO" id="GO:0004604">
    <property type="term" value="F:phosphoadenylyl-sulfate reductase (thioredoxin) activity"/>
    <property type="evidence" value="ECO:0007669"/>
    <property type="project" value="UniProtKB-UniRule"/>
</dbReference>
<dbReference type="InterPro" id="IPR004511">
    <property type="entry name" value="PAPS/APS_Rdtase"/>
</dbReference>
<sequence length="257" mass="29561">MHDIVIEKPNLADLLNATKTEQTLRLAQINAELEKKTAQERVIWAAENLEGEQVVSSSFGVQAAVMLHLITQVQPSIPVILTDTGYLFPETYLFIDELTETLNLNLKVYRAELSNAWQESRYGKLWEQGVDGIETYNRLNKVEPMRRALEELNSKVWFSGLRRGQSNSRANLPILSIQNGVFKFLPIIDWTNKDVHYYLERHGLRYHPLRDQGYLSVGDTHTTQKWQPGMSEEQTRFFGLKRECGLHDDEEQDGSGI</sequence>